<dbReference type="Pfam" id="PF00496">
    <property type="entry name" value="SBP_bac_5"/>
    <property type="match status" value="1"/>
</dbReference>
<protein>
    <recommendedName>
        <fullName evidence="4">Solute-binding protein family 5 domain-containing protein</fullName>
    </recommendedName>
</protein>
<comment type="caution">
    <text evidence="5">The sequence shown here is derived from an EMBL/GenBank/DDBJ whole genome shotgun (WGS) entry which is preliminary data.</text>
</comment>
<dbReference type="GO" id="GO:1904680">
    <property type="term" value="F:peptide transmembrane transporter activity"/>
    <property type="evidence" value="ECO:0007669"/>
    <property type="project" value="TreeGrafter"/>
</dbReference>
<evidence type="ECO:0000256" key="1">
    <source>
        <dbReference type="ARBA" id="ARBA00005695"/>
    </source>
</evidence>
<feature type="non-terminal residue" evidence="5">
    <location>
        <position position="1"/>
    </location>
</feature>
<feature type="domain" description="Solute-binding protein family 5" evidence="4">
    <location>
        <begin position="6"/>
        <end position="228"/>
    </location>
</feature>
<keyword evidence="2" id="KW-0813">Transport</keyword>
<comment type="similarity">
    <text evidence="1">Belongs to the bacterial solute-binding protein 5 family.</text>
</comment>
<proteinExistence type="inferred from homology"/>
<accession>X1D1T5</accession>
<name>X1D1T5_9ZZZZ</name>
<evidence type="ECO:0000256" key="3">
    <source>
        <dbReference type="ARBA" id="ARBA00022729"/>
    </source>
</evidence>
<sequence length="263" mass="29372">PDNTPIIDSCTVNDIYNLTISLTQPFGHFIEFLCFEANSIISPFSHSATDYIDLSSGDLIGTGPFTYLHFIPGVELKFERFDSYWRGPSEIETLIFTIITDFTARNFALLSQDVHMINGYDTTLLPTFLADPDIHVESLGTDLLYFYLGFNNLMINRTWREALSYAYNYTYVTENIMNGEASRGCPAVPQAMQGHNASVQANLPTMDIPYARSIMQSMGFGVGWDTAYPGTDEANWASASFATLNFGSSLELNYNEGNARNKV</sequence>
<evidence type="ECO:0000313" key="5">
    <source>
        <dbReference type="EMBL" id="GAG99057.1"/>
    </source>
</evidence>
<keyword evidence="3" id="KW-0732">Signal</keyword>
<evidence type="ECO:0000259" key="4">
    <source>
        <dbReference type="Pfam" id="PF00496"/>
    </source>
</evidence>
<dbReference type="SUPFAM" id="SSF53850">
    <property type="entry name" value="Periplasmic binding protein-like II"/>
    <property type="match status" value="1"/>
</dbReference>
<dbReference type="Gene3D" id="3.40.190.10">
    <property type="entry name" value="Periplasmic binding protein-like II"/>
    <property type="match status" value="1"/>
</dbReference>
<gene>
    <name evidence="5" type="ORF">S01H4_51388</name>
</gene>
<dbReference type="EMBL" id="BART01029258">
    <property type="protein sequence ID" value="GAG99057.1"/>
    <property type="molecule type" value="Genomic_DNA"/>
</dbReference>
<dbReference type="GO" id="GO:0015833">
    <property type="term" value="P:peptide transport"/>
    <property type="evidence" value="ECO:0007669"/>
    <property type="project" value="TreeGrafter"/>
</dbReference>
<reference evidence="5" key="1">
    <citation type="journal article" date="2014" name="Front. Microbiol.">
        <title>High frequency of phylogenetically diverse reductive dehalogenase-homologous genes in deep subseafloor sedimentary metagenomes.</title>
        <authorList>
            <person name="Kawai M."/>
            <person name="Futagami T."/>
            <person name="Toyoda A."/>
            <person name="Takaki Y."/>
            <person name="Nishi S."/>
            <person name="Hori S."/>
            <person name="Arai W."/>
            <person name="Tsubouchi T."/>
            <person name="Morono Y."/>
            <person name="Uchiyama I."/>
            <person name="Ito T."/>
            <person name="Fujiyama A."/>
            <person name="Inagaki F."/>
            <person name="Takami H."/>
        </authorList>
    </citation>
    <scope>NUCLEOTIDE SEQUENCE</scope>
    <source>
        <strain evidence="5">Expedition CK06-06</strain>
    </source>
</reference>
<dbReference type="PANTHER" id="PTHR30290:SF9">
    <property type="entry name" value="OLIGOPEPTIDE-BINDING PROTEIN APPA"/>
    <property type="match status" value="1"/>
</dbReference>
<dbReference type="InterPro" id="IPR039424">
    <property type="entry name" value="SBP_5"/>
</dbReference>
<dbReference type="PANTHER" id="PTHR30290">
    <property type="entry name" value="PERIPLASMIC BINDING COMPONENT OF ABC TRANSPORTER"/>
    <property type="match status" value="1"/>
</dbReference>
<evidence type="ECO:0000256" key="2">
    <source>
        <dbReference type="ARBA" id="ARBA00022448"/>
    </source>
</evidence>
<organism evidence="5">
    <name type="scientific">marine sediment metagenome</name>
    <dbReference type="NCBI Taxonomy" id="412755"/>
    <lineage>
        <taxon>unclassified sequences</taxon>
        <taxon>metagenomes</taxon>
        <taxon>ecological metagenomes</taxon>
    </lineage>
</organism>
<dbReference type="Gene3D" id="3.10.105.10">
    <property type="entry name" value="Dipeptide-binding Protein, Domain 3"/>
    <property type="match status" value="1"/>
</dbReference>
<dbReference type="InterPro" id="IPR000914">
    <property type="entry name" value="SBP_5_dom"/>
</dbReference>
<dbReference type="Gene3D" id="3.90.76.10">
    <property type="entry name" value="Dipeptide-binding Protein, Domain 1"/>
    <property type="match status" value="1"/>
</dbReference>
<dbReference type="AlphaFoldDB" id="X1D1T5"/>